<dbReference type="Gene3D" id="1.25.40.10">
    <property type="entry name" value="Tetratricopeptide repeat domain"/>
    <property type="match status" value="1"/>
</dbReference>
<gene>
    <name evidence="1" type="ORF">HNQ70_000440</name>
</gene>
<organism evidence="1 2">
    <name type="scientific">Quisquiliibacterium transsilvanicum</name>
    <dbReference type="NCBI Taxonomy" id="1549638"/>
    <lineage>
        <taxon>Bacteria</taxon>
        <taxon>Pseudomonadati</taxon>
        <taxon>Pseudomonadota</taxon>
        <taxon>Betaproteobacteria</taxon>
        <taxon>Burkholderiales</taxon>
        <taxon>Burkholderiaceae</taxon>
        <taxon>Quisquiliibacterium</taxon>
    </lineage>
</organism>
<dbReference type="SUPFAM" id="SSF48452">
    <property type="entry name" value="TPR-like"/>
    <property type="match status" value="1"/>
</dbReference>
<dbReference type="InterPro" id="IPR011990">
    <property type="entry name" value="TPR-like_helical_dom_sf"/>
</dbReference>
<dbReference type="Proteomes" id="UP000532440">
    <property type="component" value="Unassembled WGS sequence"/>
</dbReference>
<keyword evidence="2" id="KW-1185">Reference proteome</keyword>
<reference evidence="1 2" key="1">
    <citation type="submission" date="2020-08" db="EMBL/GenBank/DDBJ databases">
        <title>Genomic Encyclopedia of Type Strains, Phase IV (KMG-IV): sequencing the most valuable type-strain genomes for metagenomic binning, comparative biology and taxonomic classification.</title>
        <authorList>
            <person name="Goeker M."/>
        </authorList>
    </citation>
    <scope>NUCLEOTIDE SEQUENCE [LARGE SCALE GENOMIC DNA]</scope>
    <source>
        <strain evidence="1 2">DSM 29781</strain>
    </source>
</reference>
<dbReference type="EMBL" id="JACHGB010000001">
    <property type="protein sequence ID" value="MBB5270456.1"/>
    <property type="molecule type" value="Genomic_DNA"/>
</dbReference>
<accession>A0A7W8HFD3</accession>
<name>A0A7W8HFD3_9BURK</name>
<evidence type="ECO:0008006" key="3">
    <source>
        <dbReference type="Google" id="ProtNLM"/>
    </source>
</evidence>
<dbReference type="RefSeq" id="WP_183963825.1">
    <property type="nucleotide sequence ID" value="NZ_BAABEW010000004.1"/>
</dbReference>
<proteinExistence type="predicted"/>
<sequence length="156" mass="16329">MSEARAHLLRSVDVDPSFGLGHAQYALLTALARNIGVLPDDKVLVDGAVSAADHAIGLDHGSSEVLGHAGCALCDLGQNAEDSLTEAQASGRRDPRLHLARVLQAAALERLERRPEAAAALSSAHRLRPQLSLSEVAITHGRRAGEGLAPLWGETG</sequence>
<dbReference type="AlphaFoldDB" id="A0A7W8HFD3"/>
<evidence type="ECO:0000313" key="1">
    <source>
        <dbReference type="EMBL" id="MBB5270456.1"/>
    </source>
</evidence>
<protein>
    <recommendedName>
        <fullName evidence="3">Tetratricopeptide repeat protein</fullName>
    </recommendedName>
</protein>
<comment type="caution">
    <text evidence="1">The sequence shown here is derived from an EMBL/GenBank/DDBJ whole genome shotgun (WGS) entry which is preliminary data.</text>
</comment>
<evidence type="ECO:0000313" key="2">
    <source>
        <dbReference type="Proteomes" id="UP000532440"/>
    </source>
</evidence>